<feature type="transmembrane region" description="Helical" evidence="1">
    <location>
        <begin position="6"/>
        <end position="22"/>
    </location>
</feature>
<evidence type="ECO:0000313" key="3">
    <source>
        <dbReference type="EMBL" id="SMD29015.1"/>
    </source>
</evidence>
<sequence>MEVYIIFTLILFLFSFYEIFYNDKNTKRLLLFLSFLGSVFIIGGRWETGTDWYPYKLSFENNQSFDSFLQDWTAELGYATLSWVVKLFSDDYSVFLIIHATIFYGLLLKAFSKLTIYPQVAFSFYFSSSLGIVGSNRQLISLVIILNGLVFLLEKKRVKYFIYLVSALLFHATSFLAGVYYFLNRNISSFWVLTLIFMAFLFGISPLPLKLFGSVGVLGIHFASKTEAYLQSANEIQGLTLLGIFKRLFLFFIFFYVRSKMINCDRNYNLLFNGYFVGLLIYLVFATSLAVMISRGSLYFNIMEGLLFSYVFFVIKQPFNKVVYMFFLITLSIILMYQSIALYPEIFDPYKGLWYNQDYYRMKL</sequence>
<protein>
    <submittedName>
        <fullName evidence="2">Beta-carotene 15,15'-monooxygenase</fullName>
    </submittedName>
</protein>
<feature type="transmembrane region" description="Helical" evidence="1">
    <location>
        <begin position="124"/>
        <end position="148"/>
    </location>
</feature>
<keyword evidence="1" id="KW-0472">Membrane</keyword>
<feature type="transmembrane region" description="Helical" evidence="1">
    <location>
        <begin position="160"/>
        <end position="183"/>
    </location>
</feature>
<proteinExistence type="predicted"/>
<reference evidence="4" key="4">
    <citation type="submission" date="2017-06" db="EMBL/GenBank/DDBJ databases">
        <title>Capnocytophaga spp. assemblies.</title>
        <authorList>
            <person name="Gulvik C.A."/>
        </authorList>
    </citation>
    <scope>NUCLEOTIDE SEQUENCE [LARGE SCALE GENOMIC DNA]</scope>
    <source>
        <strain evidence="4">H3936</strain>
    </source>
</reference>
<evidence type="ECO:0000313" key="4">
    <source>
        <dbReference type="Proteomes" id="UP000243753"/>
    </source>
</evidence>
<reference evidence="2" key="1">
    <citation type="journal article" date="2017" name="Genome Announc.">
        <title>Twelve Complete Reference Genomes of Clinical Isolates in the Capnocytophaga Genus.</title>
        <authorList>
            <person name="Villarma A."/>
            <person name="Gulvik C.A."/>
            <person name="Rowe L.A."/>
            <person name="Sheth M."/>
            <person name="Juieng P."/>
            <person name="Nicholson A.C."/>
            <person name="Loparev V.N."/>
            <person name="McQuiston J.R."/>
        </authorList>
    </citation>
    <scope>NUCLEOTIDE SEQUENCE</scope>
    <source>
        <strain evidence="2">H3936</strain>
    </source>
</reference>
<feature type="transmembrane region" description="Helical" evidence="1">
    <location>
        <begin position="190"/>
        <end position="209"/>
    </location>
</feature>
<dbReference type="Proteomes" id="UP000243753">
    <property type="component" value="Chromosome"/>
</dbReference>
<feature type="transmembrane region" description="Helical" evidence="1">
    <location>
        <begin position="29"/>
        <end position="46"/>
    </location>
</feature>
<evidence type="ECO:0000313" key="2">
    <source>
        <dbReference type="EMBL" id="ATA94023.1"/>
    </source>
</evidence>
<feature type="transmembrane region" description="Helical" evidence="1">
    <location>
        <begin position="269"/>
        <end position="292"/>
    </location>
</feature>
<feature type="transmembrane region" description="Helical" evidence="1">
    <location>
        <begin position="298"/>
        <end position="315"/>
    </location>
</feature>
<feature type="transmembrane region" description="Helical" evidence="1">
    <location>
        <begin position="236"/>
        <end position="257"/>
    </location>
</feature>
<dbReference type="AlphaFoldDB" id="A0A1X7BZ09"/>
<evidence type="ECO:0000256" key="1">
    <source>
        <dbReference type="SAM" id="Phobius"/>
    </source>
</evidence>
<dbReference type="InterPro" id="IPR049458">
    <property type="entry name" value="EpsG-like"/>
</dbReference>
<dbReference type="EMBL" id="LT838812">
    <property type="protein sequence ID" value="SMD29015.1"/>
    <property type="molecule type" value="Genomic_DNA"/>
</dbReference>
<name>A0A1X7BZ09_9FLAO</name>
<dbReference type="EMBL" id="CP022389">
    <property type="protein sequence ID" value="ATA94023.1"/>
    <property type="molecule type" value="Genomic_DNA"/>
</dbReference>
<organism evidence="3">
    <name type="scientific">Capnocytophaga canimorsus</name>
    <dbReference type="NCBI Taxonomy" id="28188"/>
    <lineage>
        <taxon>Bacteria</taxon>
        <taxon>Pseudomonadati</taxon>
        <taxon>Bacteroidota</taxon>
        <taxon>Flavobacteriia</taxon>
        <taxon>Flavobacteriales</taxon>
        <taxon>Flavobacteriaceae</taxon>
        <taxon>Capnocytophaga</taxon>
    </lineage>
</organism>
<gene>
    <name evidence="3" type="ORF">CC4__530064</name>
    <name evidence="2" type="ORF">CGC54_06615</name>
</gene>
<accession>A0A1X7BZ09</accession>
<feature type="transmembrane region" description="Helical" evidence="1">
    <location>
        <begin position="92"/>
        <end position="112"/>
    </location>
</feature>
<keyword evidence="1" id="KW-1133">Transmembrane helix</keyword>
<dbReference type="Pfam" id="PF14897">
    <property type="entry name" value="EpsG"/>
    <property type="match status" value="1"/>
</dbReference>
<reference evidence="3" key="2">
    <citation type="submission" date="2017-04" db="EMBL/GenBank/DDBJ databases">
        <title>Identification of virulent Capnocytophaga canimorsus isolates by capsular typing.</title>
        <authorList>
            <person name="Hess E.H."/>
            <person name="Renzi F.R."/>
            <person name="Koudad D.K."/>
            <person name="Dol M.D."/>
            <person name="Cornelis G.R.C."/>
        </authorList>
    </citation>
    <scope>NUCLEOTIDE SEQUENCE</scope>
    <source>
        <strain evidence="3">CC4</strain>
    </source>
</reference>
<reference evidence="3" key="3">
    <citation type="submission" date="2017-04" db="EMBL/GenBank/DDBJ databases">
        <authorList>
            <person name="Afonso C.L."/>
            <person name="Miller P.J."/>
            <person name="Scott M.A."/>
            <person name="Spackman E."/>
            <person name="Goraichik I."/>
            <person name="Dimitrov K.M."/>
            <person name="Suarez D.L."/>
            <person name="Swayne D.E."/>
        </authorList>
    </citation>
    <scope>NUCLEOTIDE SEQUENCE</scope>
    <source>
        <strain evidence="3">CC4</strain>
    </source>
</reference>
<keyword evidence="1" id="KW-0812">Transmembrane</keyword>
<feature type="transmembrane region" description="Helical" evidence="1">
    <location>
        <begin position="322"/>
        <end position="343"/>
    </location>
</feature>